<gene>
    <name evidence="2" type="ORF">LOD99_14824</name>
</gene>
<sequence>MSEISLKVISDGILYLNKISEHLDDDLLLEHVKIEQSFQELFHLMERSESGISKVNKSSSSKQKLCKRPKQLPLEKQTNKSLEHKNMNLESSTSHKELNQIYEISILINDQDIGQKYCTVNGQHIFISKEDRQYQYMLSLIDYDTPRANGSAIHLTSPNTSLELTFKTELTCQQFYSLIDSVHYNQLSIQSLDIHNSSEESFYGYSSVDNYSTVRKMNRSNTLDQLQTELKSFQYDYPRFGGKSENRNLDLPSRRNLQLNALNFRRKNSGVVYDEIYSVLTTFTSPIHEYATIPH</sequence>
<feature type="region of interest" description="Disordered" evidence="1">
    <location>
        <begin position="53"/>
        <end position="83"/>
    </location>
</feature>
<evidence type="ECO:0000256" key="1">
    <source>
        <dbReference type="SAM" id="MobiDB-lite"/>
    </source>
</evidence>
<organism evidence="2 3">
    <name type="scientific">Oopsacas minuta</name>
    <dbReference type="NCBI Taxonomy" id="111878"/>
    <lineage>
        <taxon>Eukaryota</taxon>
        <taxon>Metazoa</taxon>
        <taxon>Porifera</taxon>
        <taxon>Hexactinellida</taxon>
        <taxon>Hexasterophora</taxon>
        <taxon>Lyssacinosida</taxon>
        <taxon>Leucopsacidae</taxon>
        <taxon>Oopsacas</taxon>
    </lineage>
</organism>
<reference evidence="2 3" key="1">
    <citation type="journal article" date="2023" name="BMC Biol.">
        <title>The compact genome of the sponge Oopsacas minuta (Hexactinellida) is lacking key metazoan core genes.</title>
        <authorList>
            <person name="Santini S."/>
            <person name="Schenkelaars Q."/>
            <person name="Jourda C."/>
            <person name="Duchesne M."/>
            <person name="Belahbib H."/>
            <person name="Rocher C."/>
            <person name="Selva M."/>
            <person name="Riesgo A."/>
            <person name="Vervoort M."/>
            <person name="Leys S.P."/>
            <person name="Kodjabachian L."/>
            <person name="Le Bivic A."/>
            <person name="Borchiellini C."/>
            <person name="Claverie J.M."/>
            <person name="Renard E."/>
        </authorList>
    </citation>
    <scope>NUCLEOTIDE SEQUENCE [LARGE SCALE GENOMIC DNA]</scope>
    <source>
        <strain evidence="2">SPO-2</strain>
    </source>
</reference>
<comment type="caution">
    <text evidence="2">The sequence shown here is derived from an EMBL/GenBank/DDBJ whole genome shotgun (WGS) entry which is preliminary data.</text>
</comment>
<dbReference type="Proteomes" id="UP001165289">
    <property type="component" value="Unassembled WGS sequence"/>
</dbReference>
<accession>A0AAV7KD54</accession>
<dbReference type="AlphaFoldDB" id="A0AAV7KD54"/>
<keyword evidence="3" id="KW-1185">Reference proteome</keyword>
<feature type="compositionally biased region" description="Low complexity" evidence="1">
    <location>
        <begin position="53"/>
        <end position="63"/>
    </location>
</feature>
<name>A0AAV7KD54_9METZ</name>
<evidence type="ECO:0000313" key="2">
    <source>
        <dbReference type="EMBL" id="KAI6659148.1"/>
    </source>
</evidence>
<dbReference type="EMBL" id="JAKMXF010000066">
    <property type="protein sequence ID" value="KAI6659148.1"/>
    <property type="molecule type" value="Genomic_DNA"/>
</dbReference>
<proteinExistence type="predicted"/>
<protein>
    <submittedName>
        <fullName evidence="2">Uncharacterized protein</fullName>
    </submittedName>
</protein>
<evidence type="ECO:0000313" key="3">
    <source>
        <dbReference type="Proteomes" id="UP001165289"/>
    </source>
</evidence>